<keyword evidence="3" id="KW-1185">Reference proteome</keyword>
<reference evidence="2 3" key="1">
    <citation type="submission" date="2018-01" db="EMBL/GenBank/DDBJ databases">
        <authorList>
            <person name="Gaut B.S."/>
            <person name="Morton B.R."/>
            <person name="Clegg M.T."/>
            <person name="Duvall M.R."/>
        </authorList>
    </citation>
    <scope>NUCLEOTIDE SEQUENCE [LARGE SCALE GENOMIC DNA]</scope>
    <source>
        <strain evidence="2">GP69</strain>
    </source>
</reference>
<evidence type="ECO:0000313" key="3">
    <source>
        <dbReference type="Proteomes" id="UP000236311"/>
    </source>
</evidence>
<accession>A0A2K4ZF53</accession>
<dbReference type="Proteomes" id="UP000236311">
    <property type="component" value="Unassembled WGS sequence"/>
</dbReference>
<sequence length="35" mass="4026">MFNMNNKKTKQRVSAVIVILLVLAMLIPTLSYLVY</sequence>
<organism evidence="2 3">
    <name type="scientific">Acetatifactor muris</name>
    <dbReference type="NCBI Taxonomy" id="879566"/>
    <lineage>
        <taxon>Bacteria</taxon>
        <taxon>Bacillati</taxon>
        <taxon>Bacillota</taxon>
        <taxon>Clostridia</taxon>
        <taxon>Lachnospirales</taxon>
        <taxon>Lachnospiraceae</taxon>
        <taxon>Acetatifactor</taxon>
    </lineage>
</organism>
<feature type="transmembrane region" description="Helical" evidence="1">
    <location>
        <begin position="12"/>
        <end position="34"/>
    </location>
</feature>
<protein>
    <submittedName>
        <fullName evidence="2">Uncharacterized protein</fullName>
    </submittedName>
</protein>
<dbReference type="EMBL" id="OFSM01000008">
    <property type="protein sequence ID" value="SOY29090.1"/>
    <property type="molecule type" value="Genomic_DNA"/>
</dbReference>
<keyword evidence="1" id="KW-0472">Membrane</keyword>
<keyword evidence="1" id="KW-0812">Transmembrane</keyword>
<gene>
    <name evidence="2" type="ORF">AMURIS_01805</name>
</gene>
<dbReference type="AlphaFoldDB" id="A0A2K4ZF53"/>
<name>A0A2K4ZF53_9FIRM</name>
<keyword evidence="1" id="KW-1133">Transmembrane helix</keyword>
<proteinExistence type="predicted"/>
<evidence type="ECO:0000256" key="1">
    <source>
        <dbReference type="SAM" id="Phobius"/>
    </source>
</evidence>
<evidence type="ECO:0000313" key="2">
    <source>
        <dbReference type="EMBL" id="SOY29090.1"/>
    </source>
</evidence>